<gene>
    <name evidence="2" type="ORF">TPAB3V08_LOCUS12536</name>
</gene>
<dbReference type="EMBL" id="CAJPIN010044795">
    <property type="protein sequence ID" value="CAG2065592.1"/>
    <property type="molecule type" value="Genomic_DNA"/>
</dbReference>
<dbReference type="SUPFAM" id="SSF50494">
    <property type="entry name" value="Trypsin-like serine proteases"/>
    <property type="match status" value="1"/>
</dbReference>
<keyword evidence="3" id="KW-1185">Reference proteome</keyword>
<feature type="domain" description="Peptidase S1" evidence="1">
    <location>
        <begin position="21"/>
        <end position="99"/>
    </location>
</feature>
<evidence type="ECO:0000313" key="3">
    <source>
        <dbReference type="Proteomes" id="UP001153148"/>
    </source>
</evidence>
<dbReference type="Gene3D" id="2.40.10.10">
    <property type="entry name" value="Trypsin-like serine proteases"/>
    <property type="match status" value="1"/>
</dbReference>
<accession>A0ABN7PH75</accession>
<organism evidence="2 3">
    <name type="scientific">Timema podura</name>
    <name type="common">Walking stick</name>
    <dbReference type="NCBI Taxonomy" id="61482"/>
    <lineage>
        <taxon>Eukaryota</taxon>
        <taxon>Metazoa</taxon>
        <taxon>Ecdysozoa</taxon>
        <taxon>Arthropoda</taxon>
        <taxon>Hexapoda</taxon>
        <taxon>Insecta</taxon>
        <taxon>Pterygota</taxon>
        <taxon>Neoptera</taxon>
        <taxon>Polyneoptera</taxon>
        <taxon>Phasmatodea</taxon>
        <taxon>Timematodea</taxon>
        <taxon>Timematoidea</taxon>
        <taxon>Timematidae</taxon>
        <taxon>Timema</taxon>
    </lineage>
</organism>
<evidence type="ECO:0000313" key="2">
    <source>
        <dbReference type="EMBL" id="CAG2065592.1"/>
    </source>
</evidence>
<name>A0ABN7PH75_TIMPD</name>
<protein>
    <recommendedName>
        <fullName evidence="1">Peptidase S1 domain-containing protein</fullName>
    </recommendedName>
</protein>
<dbReference type="InterPro" id="IPR043504">
    <property type="entry name" value="Peptidase_S1_PA_chymotrypsin"/>
</dbReference>
<dbReference type="InterPro" id="IPR009003">
    <property type="entry name" value="Peptidase_S1_PA"/>
</dbReference>
<comment type="caution">
    <text evidence="2">The sequence shown here is derived from an EMBL/GenBank/DDBJ whole genome shotgun (WGS) entry which is preliminary data.</text>
</comment>
<dbReference type="Pfam" id="PF00089">
    <property type="entry name" value="Trypsin"/>
    <property type="match status" value="1"/>
</dbReference>
<dbReference type="Proteomes" id="UP001153148">
    <property type="component" value="Unassembled WGS sequence"/>
</dbReference>
<feature type="non-terminal residue" evidence="2">
    <location>
        <position position="102"/>
    </location>
</feature>
<evidence type="ECO:0000259" key="1">
    <source>
        <dbReference type="Pfam" id="PF00089"/>
    </source>
</evidence>
<proteinExistence type="predicted"/>
<dbReference type="InterPro" id="IPR001254">
    <property type="entry name" value="Trypsin_dom"/>
</dbReference>
<reference evidence="2" key="1">
    <citation type="submission" date="2021-03" db="EMBL/GenBank/DDBJ databases">
        <authorList>
            <person name="Tran Van P."/>
        </authorList>
    </citation>
    <scope>NUCLEOTIDE SEQUENCE</scope>
</reference>
<sequence length="102" mass="11497">MWILVVWVAARGDDKDYIKNDEIYVRVGSTDWNHGGQIYDVDGLFLHPKFKVYGKKDVAIIKIKGEFTFSDTVKAIPIASKSKAPSKGDVTLAGWGRTKFYN</sequence>